<proteinExistence type="predicted"/>
<organism evidence="1">
    <name type="scientific">Oryza meridionalis</name>
    <dbReference type="NCBI Taxonomy" id="40149"/>
    <lineage>
        <taxon>Eukaryota</taxon>
        <taxon>Viridiplantae</taxon>
        <taxon>Streptophyta</taxon>
        <taxon>Embryophyta</taxon>
        <taxon>Tracheophyta</taxon>
        <taxon>Spermatophyta</taxon>
        <taxon>Magnoliopsida</taxon>
        <taxon>Liliopsida</taxon>
        <taxon>Poales</taxon>
        <taxon>Poaceae</taxon>
        <taxon>BOP clade</taxon>
        <taxon>Oryzoideae</taxon>
        <taxon>Oryzeae</taxon>
        <taxon>Oryzinae</taxon>
        <taxon>Oryza</taxon>
    </lineage>
</organism>
<name>A0A0E0EJU4_9ORYZ</name>
<reference evidence="1" key="1">
    <citation type="submission" date="2015-04" db="UniProtKB">
        <authorList>
            <consortium name="EnsemblPlants"/>
        </authorList>
    </citation>
    <scope>IDENTIFICATION</scope>
</reference>
<dbReference type="STRING" id="40149.A0A0E0EJU4"/>
<evidence type="ECO:0000313" key="1">
    <source>
        <dbReference type="EnsemblPlants" id="OMERI08G07910.1"/>
    </source>
</evidence>
<protein>
    <submittedName>
        <fullName evidence="1">Uncharacterized protein</fullName>
    </submittedName>
</protein>
<dbReference type="EnsemblPlants" id="OMERI08G07910.1">
    <property type="protein sequence ID" value="OMERI08G07910.1"/>
    <property type="gene ID" value="OMERI08G07910"/>
</dbReference>
<dbReference type="HOGENOM" id="CLU_2389884_0_0_1"/>
<accession>A0A0E0EJU4</accession>
<dbReference type="Proteomes" id="UP000008021">
    <property type="component" value="Chromosome 8"/>
</dbReference>
<evidence type="ECO:0000313" key="2">
    <source>
        <dbReference type="Proteomes" id="UP000008021"/>
    </source>
</evidence>
<dbReference type="Gramene" id="OMERI08G07910.1">
    <property type="protein sequence ID" value="OMERI08G07910.1"/>
    <property type="gene ID" value="OMERI08G07910"/>
</dbReference>
<keyword evidence="2" id="KW-1185">Reference proteome</keyword>
<reference evidence="1" key="2">
    <citation type="submission" date="2018-05" db="EMBL/GenBank/DDBJ databases">
        <title>OmerRS3 (Oryza meridionalis Reference Sequence Version 3).</title>
        <authorList>
            <person name="Zhang J."/>
            <person name="Kudrna D."/>
            <person name="Lee S."/>
            <person name="Talag J."/>
            <person name="Welchert J."/>
            <person name="Wing R.A."/>
        </authorList>
    </citation>
    <scope>NUCLEOTIDE SEQUENCE [LARGE SCALE GENOMIC DNA]</scope>
    <source>
        <strain evidence="1">cv. OR44</strain>
    </source>
</reference>
<dbReference type="AlphaFoldDB" id="A0A0E0EJU4"/>
<sequence>MIEEEKPVKESDGLEDLWKDFSLAAECTKLDTNEDMSNEKDVDDENEMDDDCNHDIRIHEDLGHTTNFGNCFFIKKLQVNYLHETPHVPYSVNF</sequence>